<organism evidence="2 3">
    <name type="scientific">Necator americanus</name>
    <name type="common">Human hookworm</name>
    <dbReference type="NCBI Taxonomy" id="51031"/>
    <lineage>
        <taxon>Eukaryota</taxon>
        <taxon>Metazoa</taxon>
        <taxon>Ecdysozoa</taxon>
        <taxon>Nematoda</taxon>
        <taxon>Chromadorea</taxon>
        <taxon>Rhabditida</taxon>
        <taxon>Rhabditina</taxon>
        <taxon>Rhabditomorpha</taxon>
        <taxon>Strongyloidea</taxon>
        <taxon>Ancylostomatidae</taxon>
        <taxon>Bunostominae</taxon>
        <taxon>Necator</taxon>
    </lineage>
</organism>
<evidence type="ECO:0000313" key="2">
    <source>
        <dbReference type="EMBL" id="KAK6759434.1"/>
    </source>
</evidence>
<evidence type="ECO:0000313" key="3">
    <source>
        <dbReference type="Proteomes" id="UP001303046"/>
    </source>
</evidence>
<sequence length="156" mass="17283">MISTTQRSGDARCNSHVRCTGSISPIPMSCVTTPQFSFVRVAALLPPCAVLRRDGTRHCFNVLMSSYAIHPITALLFCPWRRRPAVRAAAVPRWSSQYGWDGVRGAQIESIRFALAPPRRLLLSHRWRCFDDPPPPPPPLLLTGPPPTDGWMPGVS</sequence>
<dbReference type="EMBL" id="JAVFWL010000006">
    <property type="protein sequence ID" value="KAK6759434.1"/>
    <property type="molecule type" value="Genomic_DNA"/>
</dbReference>
<feature type="compositionally biased region" description="Pro residues" evidence="1">
    <location>
        <begin position="137"/>
        <end position="148"/>
    </location>
</feature>
<feature type="region of interest" description="Disordered" evidence="1">
    <location>
        <begin position="137"/>
        <end position="156"/>
    </location>
</feature>
<evidence type="ECO:0000256" key="1">
    <source>
        <dbReference type="SAM" id="MobiDB-lite"/>
    </source>
</evidence>
<reference evidence="2 3" key="1">
    <citation type="submission" date="2023-08" db="EMBL/GenBank/DDBJ databases">
        <title>A Necator americanus chromosomal reference genome.</title>
        <authorList>
            <person name="Ilik V."/>
            <person name="Petrzelkova K.J."/>
            <person name="Pardy F."/>
            <person name="Fuh T."/>
            <person name="Niatou-Singa F.S."/>
            <person name="Gouil Q."/>
            <person name="Baker L."/>
            <person name="Ritchie M.E."/>
            <person name="Jex A.R."/>
            <person name="Gazzola D."/>
            <person name="Li H."/>
            <person name="Toshio Fujiwara R."/>
            <person name="Zhan B."/>
            <person name="Aroian R.V."/>
            <person name="Pafco B."/>
            <person name="Schwarz E.M."/>
        </authorList>
    </citation>
    <scope>NUCLEOTIDE SEQUENCE [LARGE SCALE GENOMIC DNA]</scope>
    <source>
        <strain evidence="2 3">Aroian</strain>
        <tissue evidence="2">Whole animal</tissue>
    </source>
</reference>
<protein>
    <submittedName>
        <fullName evidence="2">Uncharacterized protein</fullName>
    </submittedName>
</protein>
<dbReference type="Proteomes" id="UP001303046">
    <property type="component" value="Unassembled WGS sequence"/>
</dbReference>
<comment type="caution">
    <text evidence="2">The sequence shown here is derived from an EMBL/GenBank/DDBJ whole genome shotgun (WGS) entry which is preliminary data.</text>
</comment>
<keyword evidence="3" id="KW-1185">Reference proteome</keyword>
<proteinExistence type="predicted"/>
<gene>
    <name evidence="2" type="primary">Necator_chrX.g21340</name>
    <name evidence="2" type="ORF">RB195_021179</name>
</gene>
<accession>A0ABR1E9S4</accession>
<name>A0ABR1E9S4_NECAM</name>